<accession>A0A0H3H0N2</accession>
<dbReference type="GeneID" id="11817923"/>
<dbReference type="AlphaFoldDB" id="A0A0H3H0N2"/>
<dbReference type="KEGG" id="kpm:KPHS_p100270"/>
<dbReference type="Proteomes" id="UP000007841">
    <property type="component" value="Plasmid pKPHS1"/>
</dbReference>
<dbReference type="HOGENOM" id="CLU_3099870_0_0_6"/>
<name>A0A0H3H0N2_KLEPH</name>
<evidence type="ECO:0000313" key="1">
    <source>
        <dbReference type="EMBL" id="AEW91935.1"/>
    </source>
</evidence>
<reference evidence="2" key="1">
    <citation type="journal article" date="2012" name="J. Bacteriol.">
        <title>Complete genome sequence of Klebsiella pneumoniae subsp. pneumoniae HS11286, a multidrug-resistant strain isolated from human sputum.</title>
        <authorList>
            <person name="Liu P."/>
            <person name="Li P."/>
            <person name="Jiang X."/>
            <person name="Bi D."/>
            <person name="Xie Y."/>
            <person name="Tai C."/>
            <person name="Deng Z."/>
            <person name="Rajakumar K."/>
            <person name="Ou H.Y."/>
        </authorList>
    </citation>
    <scope>NUCLEOTIDE SEQUENCE [LARGE SCALE GENOMIC DNA]</scope>
    <source>
        <strain evidence="2">HS11286</strain>
        <plasmid evidence="2">pKPHS1</plasmid>
    </source>
</reference>
<keyword evidence="2" id="KW-1185">Reference proteome</keyword>
<dbReference type="RefSeq" id="WP_014342098.1">
    <property type="nucleotide sequence ID" value="NC_016838.1"/>
</dbReference>
<geneLocation type="plasmid" evidence="1 2">
    <name>pKPHS1</name>
</geneLocation>
<evidence type="ECO:0000313" key="2">
    <source>
        <dbReference type="Proteomes" id="UP000007841"/>
    </source>
</evidence>
<sequence>MSITALNGLATFAESFRSDGGGELQTVQRCVGDGGWIRTTDQLINSQPLYH</sequence>
<proteinExistence type="predicted"/>
<keyword evidence="1" id="KW-0614">Plasmid</keyword>
<gene>
    <name evidence="1" type="ordered locus">KPHS_p100270</name>
</gene>
<dbReference type="RefSeq" id="YP_005220834.1">
    <property type="nucleotide sequence ID" value="NC_016838.1"/>
</dbReference>
<dbReference type="EMBL" id="CP003223">
    <property type="protein sequence ID" value="AEW91935.1"/>
    <property type="molecule type" value="Genomic_DNA"/>
</dbReference>
<protein>
    <submittedName>
        <fullName evidence="1">Uncharacterized protein</fullName>
    </submittedName>
</protein>
<organism evidence="1 2">
    <name type="scientific">Klebsiella pneumoniae subsp. pneumoniae (strain HS11286)</name>
    <dbReference type="NCBI Taxonomy" id="1125630"/>
    <lineage>
        <taxon>Bacteria</taxon>
        <taxon>Pseudomonadati</taxon>
        <taxon>Pseudomonadota</taxon>
        <taxon>Gammaproteobacteria</taxon>
        <taxon>Enterobacterales</taxon>
        <taxon>Enterobacteriaceae</taxon>
        <taxon>Klebsiella/Raoultella group</taxon>
        <taxon>Klebsiella</taxon>
        <taxon>Klebsiella pneumoniae complex</taxon>
    </lineage>
</organism>